<keyword evidence="3" id="KW-1185">Reference proteome</keyword>
<keyword evidence="1" id="KW-0812">Transmembrane</keyword>
<feature type="transmembrane region" description="Helical" evidence="1">
    <location>
        <begin position="6"/>
        <end position="27"/>
    </location>
</feature>
<evidence type="ECO:0000313" key="3">
    <source>
        <dbReference type="Proteomes" id="UP000248340"/>
    </source>
</evidence>
<organism evidence="2 3">
    <name type="scientific">Aspergillus uvarum CBS 121591</name>
    <dbReference type="NCBI Taxonomy" id="1448315"/>
    <lineage>
        <taxon>Eukaryota</taxon>
        <taxon>Fungi</taxon>
        <taxon>Dikarya</taxon>
        <taxon>Ascomycota</taxon>
        <taxon>Pezizomycotina</taxon>
        <taxon>Eurotiomycetes</taxon>
        <taxon>Eurotiomycetidae</taxon>
        <taxon>Eurotiales</taxon>
        <taxon>Aspergillaceae</taxon>
        <taxon>Aspergillus</taxon>
        <taxon>Aspergillus subgen. Circumdati</taxon>
    </lineage>
</organism>
<keyword evidence="1" id="KW-0472">Membrane</keyword>
<dbReference type="VEuPathDB" id="FungiDB:BO82DRAFT_14345"/>
<dbReference type="RefSeq" id="XP_025485945.1">
    <property type="nucleotide sequence ID" value="XM_025630093.1"/>
</dbReference>
<dbReference type="GeneID" id="37132834"/>
<accession>A0A319BSU3</accession>
<sequence>MVYVPNVVACLVHTLILTASFLLCYCLHCRASAYLTRFNLIICRASRISNRPPPLDRPITFSQSHTFVHCLVLDCLWFFRPVYTSLFINTSSVFLFRQTLRGVRKPFFWARPTRNPYYILCRKTRVSASVAEHRFSRDYCCFSSLFRYARGELAEQKGRKPNSEGQA</sequence>
<keyword evidence="1" id="KW-1133">Transmembrane helix</keyword>
<gene>
    <name evidence="2" type="ORF">BO82DRAFT_14345</name>
</gene>
<proteinExistence type="predicted"/>
<dbReference type="AlphaFoldDB" id="A0A319BSU3"/>
<dbReference type="EMBL" id="KZ821779">
    <property type="protein sequence ID" value="PYH75745.1"/>
    <property type="molecule type" value="Genomic_DNA"/>
</dbReference>
<dbReference type="Proteomes" id="UP000248340">
    <property type="component" value="Unassembled WGS sequence"/>
</dbReference>
<name>A0A319BSU3_9EURO</name>
<reference evidence="2 3" key="1">
    <citation type="submission" date="2016-12" db="EMBL/GenBank/DDBJ databases">
        <title>The genomes of Aspergillus section Nigri reveals drivers in fungal speciation.</title>
        <authorList>
            <consortium name="DOE Joint Genome Institute"/>
            <person name="Vesth T.C."/>
            <person name="Nybo J."/>
            <person name="Theobald S."/>
            <person name="Brandl J."/>
            <person name="Frisvad J.C."/>
            <person name="Nielsen K.F."/>
            <person name="Lyhne E.K."/>
            <person name="Kogle M.E."/>
            <person name="Kuo A."/>
            <person name="Riley R."/>
            <person name="Clum A."/>
            <person name="Nolan M."/>
            <person name="Lipzen A."/>
            <person name="Salamov A."/>
            <person name="Henrissat B."/>
            <person name="Wiebenga A."/>
            <person name="De Vries R.P."/>
            <person name="Grigoriev I.V."/>
            <person name="Mortensen U.H."/>
            <person name="Andersen M.R."/>
            <person name="Baker S.E."/>
        </authorList>
    </citation>
    <scope>NUCLEOTIDE SEQUENCE [LARGE SCALE GENOMIC DNA]</scope>
    <source>
        <strain evidence="2 3">CBS 121591</strain>
    </source>
</reference>
<evidence type="ECO:0000256" key="1">
    <source>
        <dbReference type="SAM" id="Phobius"/>
    </source>
</evidence>
<evidence type="ECO:0000313" key="2">
    <source>
        <dbReference type="EMBL" id="PYH75745.1"/>
    </source>
</evidence>
<protein>
    <submittedName>
        <fullName evidence="2">Uncharacterized protein</fullName>
    </submittedName>
</protein>